<dbReference type="InterPro" id="IPR007709">
    <property type="entry name" value="N-FG_amidohydro"/>
</dbReference>
<comment type="caution">
    <text evidence="1">The sequence shown here is derived from an EMBL/GenBank/DDBJ whole genome shotgun (WGS) entry which is preliminary data.</text>
</comment>
<dbReference type="AlphaFoldDB" id="A0A3L7A9Z6"/>
<reference evidence="1 2" key="1">
    <citation type="submission" date="2018-10" db="EMBL/GenBank/DDBJ databases">
        <authorList>
            <person name="Li J."/>
        </authorList>
    </citation>
    <scope>NUCLEOTIDE SEQUENCE [LARGE SCALE GENOMIC DNA]</scope>
    <source>
        <strain evidence="1 2">IF 016277</strain>
    </source>
</reference>
<organism evidence="1 2">
    <name type="scientific">Mycetocola tolaasinivorans</name>
    <dbReference type="NCBI Taxonomy" id="76635"/>
    <lineage>
        <taxon>Bacteria</taxon>
        <taxon>Bacillati</taxon>
        <taxon>Actinomycetota</taxon>
        <taxon>Actinomycetes</taxon>
        <taxon>Micrococcales</taxon>
        <taxon>Microbacteriaceae</taxon>
        <taxon>Mycetocola</taxon>
    </lineage>
</organism>
<dbReference type="SUPFAM" id="SSF53187">
    <property type="entry name" value="Zn-dependent exopeptidases"/>
    <property type="match status" value="1"/>
</dbReference>
<sequence length="369" mass="40909">MTSRDAAPVLIPEGTVYTAEDITFWANPERRSLDQAIAEADVLVSCPHSGAAIPAEISPYLAPEFTRRLQYDFSDVATSAIVRRWAEIDPRIVYVENPHPRLIRDPNRAKPEDPAALLAEAIERVRAAGPYQRVDLTGVDAIRPVTFSFYPLLRVPDTAAELSELTHTFARVAEQGLGVYERTRDDLTERFIAAAYARAAREGQARFTRLSFHDTMNTTTTREGAVNVAREAKDRLPRIVALSNRGDHAGNPRPEGPVTMDPVRIRVLAAAHREAFATELPEDVALNQPYLGSQEIIAAGERFTREYDAPDAGVHLDAVQAEFLREFLLGNAAVSVLHEPGEGWITEDPDHIDAVAHACRDAWDRYRSA</sequence>
<protein>
    <recommendedName>
        <fullName evidence="3">N-formylglutamate amidohydrolase</fullName>
    </recommendedName>
</protein>
<dbReference type="Gene3D" id="3.40.630.40">
    <property type="entry name" value="Zn-dependent exopeptidases"/>
    <property type="match status" value="1"/>
</dbReference>
<proteinExistence type="predicted"/>
<evidence type="ECO:0000313" key="2">
    <source>
        <dbReference type="Proteomes" id="UP000272503"/>
    </source>
</evidence>
<accession>A0A3L7A9Z6</accession>
<name>A0A3L7A9Z6_9MICO</name>
<dbReference type="EMBL" id="RCUX01000003">
    <property type="protein sequence ID" value="RLP77017.1"/>
    <property type="molecule type" value="Genomic_DNA"/>
</dbReference>
<dbReference type="RefSeq" id="WP_121647827.1">
    <property type="nucleotide sequence ID" value="NZ_RCUX01000003.1"/>
</dbReference>
<dbReference type="OrthoDB" id="4470164at2"/>
<evidence type="ECO:0008006" key="3">
    <source>
        <dbReference type="Google" id="ProtNLM"/>
    </source>
</evidence>
<gene>
    <name evidence="1" type="ORF">D9V32_05165</name>
</gene>
<evidence type="ECO:0000313" key="1">
    <source>
        <dbReference type="EMBL" id="RLP77017.1"/>
    </source>
</evidence>
<keyword evidence="2" id="KW-1185">Reference proteome</keyword>
<dbReference type="Proteomes" id="UP000272503">
    <property type="component" value="Unassembled WGS sequence"/>
</dbReference>
<dbReference type="Pfam" id="PF05013">
    <property type="entry name" value="FGase"/>
    <property type="match status" value="1"/>
</dbReference>